<dbReference type="KEGG" id="ddr:Deide_15292"/>
<protein>
    <submittedName>
        <fullName evidence="1">Uncharacterized protein</fullName>
    </submittedName>
</protein>
<organism evidence="1 2">
    <name type="scientific">Deinococcus deserti (strain DSM 17065 / CIP 109153 / LMG 22923 / VCD115)</name>
    <dbReference type="NCBI Taxonomy" id="546414"/>
    <lineage>
        <taxon>Bacteria</taxon>
        <taxon>Thermotogati</taxon>
        <taxon>Deinococcota</taxon>
        <taxon>Deinococci</taxon>
        <taxon>Deinococcales</taxon>
        <taxon>Deinococcaceae</taxon>
        <taxon>Deinococcus</taxon>
    </lineage>
</organism>
<name>C1CWC4_DEIDV</name>
<sequence length="102" mass="11723">MRSQAHQTAIATSWTGVLRRHYVRMTELIPFRFRDVNGEADFWNCSPDEKALTASCPASVTHDEYNWRRQVSDALALQGGFCLLIKRCVAGVGKRRFYPLEF</sequence>
<evidence type="ECO:0000313" key="2">
    <source>
        <dbReference type="Proteomes" id="UP000002208"/>
    </source>
</evidence>
<reference evidence="1 2" key="1">
    <citation type="journal article" date="2009" name="PLoS Genet.">
        <title>Alliance of proteomics and genomics to unravel the specificities of Sahara bacterium Deinococcus deserti.</title>
        <authorList>
            <person name="de Groot A."/>
            <person name="Dulermo R."/>
            <person name="Ortet P."/>
            <person name="Blanchard L."/>
            <person name="Guerin P."/>
            <person name="Fernandez B."/>
            <person name="Vacherie B."/>
            <person name="Dossat C."/>
            <person name="Jolivet E."/>
            <person name="Siguier P."/>
            <person name="Chandler M."/>
            <person name="Barakat M."/>
            <person name="Dedieu A."/>
            <person name="Barbe V."/>
            <person name="Heulin T."/>
            <person name="Sommer S."/>
            <person name="Achouak W."/>
            <person name="Armengaud J."/>
        </authorList>
    </citation>
    <scope>NUCLEOTIDE SEQUENCE [LARGE SCALE GENOMIC DNA]</scope>
    <source>
        <strain evidence="2">DSM 17065 / CIP 109153 / LMG 22923 / VCD115</strain>
    </source>
</reference>
<dbReference type="Proteomes" id="UP000002208">
    <property type="component" value="Chromosome"/>
</dbReference>
<dbReference type="PaxDb" id="546414-Deide_15292"/>
<proteinExistence type="predicted"/>
<dbReference type="EMBL" id="CP001114">
    <property type="protein sequence ID" value="ACO46491.1"/>
    <property type="molecule type" value="Genomic_DNA"/>
</dbReference>
<keyword evidence="2" id="KW-1185">Reference proteome</keyword>
<accession>C1CWC4</accession>
<dbReference type="HOGENOM" id="CLU_2272762_0_0_0"/>
<gene>
    <name evidence="1" type="ordered locus">Deide_15292</name>
</gene>
<dbReference type="AlphaFoldDB" id="C1CWC4"/>
<evidence type="ECO:0000313" key="1">
    <source>
        <dbReference type="EMBL" id="ACO46491.1"/>
    </source>
</evidence>